<feature type="domain" description="Neuraminidase-like" evidence="2">
    <location>
        <begin position="1553"/>
        <end position="1685"/>
    </location>
</feature>
<dbReference type="InterPro" id="IPR041079">
    <property type="entry name" value="Neuraminidase-like"/>
</dbReference>
<reference evidence="4 5" key="1">
    <citation type="submission" date="2016-08" db="EMBL/GenBank/DDBJ databases">
        <authorList>
            <person name="Seilhamer J.J."/>
        </authorList>
    </citation>
    <scope>NUCLEOTIDE SEQUENCE [LARGE SCALE GENOMIC DNA]</scope>
    <source>
        <strain evidence="4 5">DX4</strain>
    </source>
</reference>
<evidence type="ECO:0008006" key="6">
    <source>
        <dbReference type="Google" id="ProtNLM"/>
    </source>
</evidence>
<name>A0A1D7QKZ0_9SPHI</name>
<feature type="domain" description="ABC toxin N-terminal" evidence="3">
    <location>
        <begin position="1403"/>
        <end position="1523"/>
    </location>
</feature>
<dbReference type="EMBL" id="CP017141">
    <property type="protein sequence ID" value="AOM79320.1"/>
    <property type="molecule type" value="Genomic_DNA"/>
</dbReference>
<evidence type="ECO:0000313" key="4">
    <source>
        <dbReference type="EMBL" id="AOM79320.1"/>
    </source>
</evidence>
<dbReference type="KEGG" id="psty:BFS30_20405"/>
<accession>A0A1D7QKZ0</accession>
<organism evidence="4 5">
    <name type="scientific">Pedobacter steynii</name>
    <dbReference type="NCBI Taxonomy" id="430522"/>
    <lineage>
        <taxon>Bacteria</taxon>
        <taxon>Pseudomonadati</taxon>
        <taxon>Bacteroidota</taxon>
        <taxon>Sphingobacteriia</taxon>
        <taxon>Sphingobacteriales</taxon>
        <taxon>Sphingobacteriaceae</taxon>
        <taxon>Pedobacter</taxon>
    </lineage>
</organism>
<dbReference type="Pfam" id="PF18413">
    <property type="entry name" value="Neuraminidase"/>
    <property type="match status" value="1"/>
</dbReference>
<proteinExistence type="predicted"/>
<evidence type="ECO:0000259" key="2">
    <source>
        <dbReference type="Pfam" id="PF18413"/>
    </source>
</evidence>
<dbReference type="Pfam" id="PF20220">
    <property type="entry name" value="ABC_toxin_N"/>
    <property type="match status" value="1"/>
</dbReference>
<dbReference type="InterPro" id="IPR046839">
    <property type="entry name" value="ABC_toxin_N"/>
</dbReference>
<dbReference type="InterPro" id="IPR040840">
    <property type="entry name" value="TcA_TcB_BD"/>
</dbReference>
<dbReference type="RefSeq" id="WP_069380983.1">
    <property type="nucleotide sequence ID" value="NZ_CP017141.1"/>
</dbReference>
<sequence>MSTKTIIISGHIVNGTQDNEQEGYTVSGQVLENGMLANGLVVTAYDQDLPGKRIPRCLLGKYAVTDREGRFFIAYTAAEFKNAENRSADLVLTVSGRKEELLYTTPVYFNATQNFEIEISFNSSLLLYDYYLNQILPLLDGEVPLEQLTTADIAFSAGETGLDEEKITSLKSAFINQDKTGLPAWAFFGLATIPLAPELWPQQELRDFARRLKMLQPASESRDSDLGELAKKLMEYARENTVFEQVSAHKAVVNELLKPIFQSDERMESFLDLYIRHDGEIEDFWKQMEQQEHFGNELPAIQLSLQLSQVTMGNHQLVLALQANGLRDTLQLADLSEEDWVSLVSKYPEGIPKHIVADTDRERAMIYAGELQTIVEMTFPTAVIKNTVATAPLRQFLEVNPDFDFTRTPAEIYLQDQGEAAWRGIENKTEVIKELRLTQRLYAVTASAKDTLALMKMGVDSALQISKMSFDDFLNLSKGNFNEADATLYFHKATAITEAAAMTYLQLDSITNRLRPDILGHQLLPELPVIPNWENLFGQVETCECKHCKSVYSPAAYFVDLLHILLGQQNGKARKELFRRRPDLKYTKLSCEHTDTLISYTDLVNEILETYVAQDNIGNTNAEQHAALASNDTSGLTANELSANPQHPNPVADQNATIAYQLLSESVFPLTLPFDLSLETAREFLKEQNSSLYELIDTFAPAGSFAALSEGLGLSELEFNILIDQKIIAGPAPSVQNWDIGLDLYGYFPGQLSGNLGEKLSKVREFISRTTIAYTDLVALVETQFLNPDQQIVLALAVPSDVAEKDKATWQAAHACDLEFTRLIHQDLSVLTDEELGRFNRFLRLWKKMGCTIPELDVMLMSCGDDFTADMISQLSILWQLMAELNLPAAQAAVLIADIPAFGNNSYYDHLFLNRAILQIDDKFELNPDRKELKYASETIKDHQPAICAAFRISEQELNEVLQLAGIDMTAAGTLTLSNLSATYRIVLTAKKTKLKIHELFLMMPFAPYPAWSSLQEFKKNRSWFNQVKSNGLNAAEIAYLFDNQIETGSTFPPKKDVISKAAQDIREGLTKISQAAQIASGTITADFLKTQLGLFCDEKTTSQIIGILEGSNVKADPDHPLPPLLPADLSFLEQPPLAKEYQLLLPGYLTLADLTGISNAQTAVARIELFWLKVSEKLIPHLKNNFIIQYLTAHFKTEAALIAFVMKELSGTALLLEEDTPANFTAFETDYIKIFKLLWLVNKLKLSAEELDWFQSHPDHFNGFNWSDLSKTQFSSWMSILDYLSLRNAFPEPGQNLMAIFKAAVSNGDIRKAIVELSGWNNETVAYFVDQHAATEFVNEQMLLILKKQQALSLSIGISVEKLQQLGTEKVGFNQSQDIKRTLKANYDEASWIEVSTKIHNRLRNKQRDALVAYLLQKPEIRTIGLKQPNDLYGYFMIDVEMNACTKTSRLKQAISSVQLFVQRCLLNLEKNVSPPLIDAGQWEWMKLYRVWEANRKVFLYPENWIEPELRDNKSPFFTALESELLQSEVTAESVETALMNYLHKLDEVGRLDIYGMFQDPTANEIHVFGRTFSGPTQYYYRKLNLATHEWTPWDKVEVDIQNNEEGESSGVHLIPVVWNRRLYLFWPIFTKKTDEAQRNRKDEGEYEWSYWEVRMAWSEYKQKRWSTKKISNTFITTKSDRHGASKPLFYKFSAIPGASLIIRMHHNPLSSFYIGEFKFNCDHKVSVTEADLAPEMIQALGPTQVNYYQSLLSAVNSGRAIKHNTDKSVPLILTDYGKKNKTILKGSIGEYKIIYSSAHQFRANSLSAFFYQDKERAYYVEPRWEWPFRLVEGVRNRDKTVIPFVPPDLYTETNKFPKKPDPIAERPNVLERISDEELTVLFERENISANMAMQLRGQEQQKTTLMSASLEYNYTGALVLDRYLGSQSGSRVSKLDFKPFFHGYVCDFISALAEKGVHGLLQLTNQTKNDYVLFPGANFSNSFQSKYKPDSSHVHSPFPLKDVDFSLTGAYSIYNWELFFHIPMLLANRLSKNQKFEEARYWYHFIFNPTTNDVNTSSRRYWQVLPLRNTPAETLEVLMQQLHKPAGDPKRLELEQVIRSWRANPFNPHLIARMRLVAYQKNVLMRYLDNLIVWADNLFRQDTIETINEATQLYILAAELLGKRPEKVPSRGDIEAKNYKELEDAGLNTFSNALIMLETTFPFFNLQSVTAGQAGASAILSTTVPANYFGLPGNEKLLGYWDLVADRLFKIRHCQNIEGMERQLALFEPPIDPALLVQAMSKGISINSVLADLNAPLPYYRFGYIVQKALELCADLKSMGNTLLSVLEKKDGEALSMLRSQQETILLNLSKTLKTLQIKEAQRNREGLEKTKEVTQYRETYYSQLIENGLNSSEKEHQLMSTISMLMSISGQAMEMASAASEPIPDFYLGALVGISGGPINLNHMGGGTKTGATFSAISRFFNSVSTMTTFAANMAQSNAGYQRRREEWSLQKQLAAKELGQIDKQILASQIREQMAAQELSNHEQQIEHSRQVEDFMRNKYTREELYGWMTGEIATVYFQCYQLAYDLAKKAEKNYRHELGLSESNFIQFGIWDSFRKGLMSGERLYLSLKQMEKAYMDQNRREYELNKNISLMQHFPMALLQLKTTGSCIIELPEALFDADYPGQYLRRIRNISVSIPCIVGPYTSVNCTLSLLSSKTRVKNVLKGGKYEEDPEADDRFEAQFGAIQSIATSHAQNDSGMFELNFRDERYLPFEYSGAISRWKIDLPPTTNAFNFDTISDVILHLKYTSRAGGAQLKTEALKISSGRNSVMLTLKNHFSNEWYQYNLQNKDKAAADLPALNLMISKEKLPFFARNAEIVSPDSHAYTFTNTEKDSLPKAVEIQVEGTNISFKPDENMNDIADIVLILELQQ</sequence>
<dbReference type="OrthoDB" id="9781691at2"/>
<gene>
    <name evidence="4" type="ORF">BFS30_20405</name>
</gene>
<evidence type="ECO:0000313" key="5">
    <source>
        <dbReference type="Proteomes" id="UP000094313"/>
    </source>
</evidence>
<protein>
    <recommendedName>
        <fullName evidence="6">Virulence plasmid A protein</fullName>
    </recommendedName>
</protein>
<evidence type="ECO:0000259" key="3">
    <source>
        <dbReference type="Pfam" id="PF20220"/>
    </source>
</evidence>
<dbReference type="Proteomes" id="UP000094313">
    <property type="component" value="Chromosome"/>
</dbReference>
<feature type="domain" description="Tc toxin complex TcA C-terminal TcB-binding" evidence="1">
    <location>
        <begin position="2507"/>
        <end position="2793"/>
    </location>
</feature>
<evidence type="ECO:0000259" key="1">
    <source>
        <dbReference type="Pfam" id="PF18276"/>
    </source>
</evidence>
<keyword evidence="5" id="KW-1185">Reference proteome</keyword>
<dbReference type="Pfam" id="PF18276">
    <property type="entry name" value="TcA_TcB_BD"/>
    <property type="match status" value="1"/>
</dbReference>